<sequence length="317" mass="36495">MGFVINGKIVDLTSQSKYAARIKDAQKEIIEKYELTKKTANLRFVYPDNLIRKNPDNPNRPDHPNSFTLDYRETVISPDGNIEDWRYFEVATPNEKGLLEYSPQSEEFRGHWLLTIRDIDKIFWLLCIASRVIGSKNEDTQKRKYIKLDDTIEKAREAIRVEKDKLIVRNAVYGENVTGGLTDEKIREIATIFFVSDAASRDIAVVKTELMTYIDKVQDGYRKFISLTTVKRDPDADLKFIVQKLIDNDKIKVDDKNGEQKWRIYDKDTGKMKNVIVPISPTAKGKEKEFLVSYLMKDSTLAASLKVLTESIAEEVV</sequence>
<protein>
    <submittedName>
        <fullName evidence="2">Uncharacterized protein</fullName>
    </submittedName>
</protein>
<reference evidence="2" key="1">
    <citation type="submission" date="2020-03" db="EMBL/GenBank/DDBJ databases">
        <title>The deep terrestrial virosphere.</title>
        <authorList>
            <person name="Holmfeldt K."/>
            <person name="Nilsson E."/>
            <person name="Simone D."/>
            <person name="Lopez-Fernandez M."/>
            <person name="Wu X."/>
            <person name="de Brujin I."/>
            <person name="Lundin D."/>
            <person name="Andersson A."/>
            <person name="Bertilsson S."/>
            <person name="Dopson M."/>
        </authorList>
    </citation>
    <scope>NUCLEOTIDE SEQUENCE</scope>
    <source>
        <strain evidence="1">MM171A00469</strain>
        <strain evidence="2">MM171B00233</strain>
    </source>
</reference>
<dbReference type="EMBL" id="MT143692">
    <property type="protein sequence ID" value="QJB00402.1"/>
    <property type="molecule type" value="Genomic_DNA"/>
</dbReference>
<organism evidence="2">
    <name type="scientific">viral metagenome</name>
    <dbReference type="NCBI Taxonomy" id="1070528"/>
    <lineage>
        <taxon>unclassified sequences</taxon>
        <taxon>metagenomes</taxon>
        <taxon>organismal metagenomes</taxon>
    </lineage>
</organism>
<dbReference type="EMBL" id="MT143885">
    <property type="protein sequence ID" value="QJB04572.1"/>
    <property type="molecule type" value="Genomic_DNA"/>
</dbReference>
<evidence type="ECO:0000313" key="2">
    <source>
        <dbReference type="EMBL" id="QJB04572.1"/>
    </source>
</evidence>
<accession>A0A6M3MIG9</accession>
<dbReference type="AlphaFoldDB" id="A0A6M3MIG9"/>
<evidence type="ECO:0000313" key="1">
    <source>
        <dbReference type="EMBL" id="QJB00402.1"/>
    </source>
</evidence>
<proteinExistence type="predicted"/>
<gene>
    <name evidence="1" type="ORF">MM171A00469_0002</name>
    <name evidence="2" type="ORF">MM171B00233_0012</name>
</gene>
<name>A0A6M3MIG9_9ZZZZ</name>